<evidence type="ECO:0000259" key="2">
    <source>
        <dbReference type="Pfam" id="PF02517"/>
    </source>
</evidence>
<evidence type="ECO:0000313" key="3">
    <source>
        <dbReference type="EMBL" id="MCF4006826.1"/>
    </source>
</evidence>
<reference evidence="3" key="1">
    <citation type="submission" date="2022-01" db="EMBL/GenBank/DDBJ databases">
        <title>Corynebacterium sp. nov isolated from isolated from the feces of the greater white-fronted geese (Anser albifrons) at Poyang Lake, PR China.</title>
        <authorList>
            <person name="Liu Q."/>
        </authorList>
    </citation>
    <scope>NUCLEOTIDE SEQUENCE</scope>
    <source>
        <strain evidence="3">JCM 32435</strain>
    </source>
</reference>
<dbReference type="RefSeq" id="WP_236118634.1">
    <property type="nucleotide sequence ID" value="NZ_JAKGSI010000003.1"/>
</dbReference>
<dbReference type="Proteomes" id="UP001139336">
    <property type="component" value="Unassembled WGS sequence"/>
</dbReference>
<evidence type="ECO:0000256" key="1">
    <source>
        <dbReference type="SAM" id="Phobius"/>
    </source>
</evidence>
<feature type="domain" description="CAAX prenyl protease 2/Lysostaphin resistance protein A-like" evidence="2">
    <location>
        <begin position="121"/>
        <end position="205"/>
    </location>
</feature>
<dbReference type="EMBL" id="JAKGSI010000003">
    <property type="protein sequence ID" value="MCF4006826.1"/>
    <property type="molecule type" value="Genomic_DNA"/>
</dbReference>
<keyword evidence="4" id="KW-1185">Reference proteome</keyword>
<protein>
    <submittedName>
        <fullName evidence="3">CPBP family intramembrane metalloprotease</fullName>
    </submittedName>
</protein>
<dbReference type="AlphaFoldDB" id="A0A9X1QQB2"/>
<name>A0A9X1QQB2_9CORY</name>
<keyword evidence="1" id="KW-1133">Transmembrane helix</keyword>
<dbReference type="Pfam" id="PF02517">
    <property type="entry name" value="Rce1-like"/>
    <property type="match status" value="1"/>
</dbReference>
<comment type="caution">
    <text evidence="3">The sequence shown here is derived from an EMBL/GenBank/DDBJ whole genome shotgun (WGS) entry which is preliminary data.</text>
</comment>
<keyword evidence="3" id="KW-0482">Metalloprotease</keyword>
<accession>A0A9X1QQB2</accession>
<feature type="transmembrane region" description="Helical" evidence="1">
    <location>
        <begin position="42"/>
        <end position="61"/>
    </location>
</feature>
<gene>
    <name evidence="3" type="ORF">L1O03_06480</name>
</gene>
<dbReference type="InterPro" id="IPR003675">
    <property type="entry name" value="Rce1/LyrA-like_dom"/>
</dbReference>
<proteinExistence type="predicted"/>
<dbReference type="GO" id="GO:0080120">
    <property type="term" value="P:CAAX-box protein maturation"/>
    <property type="evidence" value="ECO:0007669"/>
    <property type="project" value="UniProtKB-ARBA"/>
</dbReference>
<organism evidence="3 4">
    <name type="scientific">Corynebacterium uropygiale</name>
    <dbReference type="NCBI Taxonomy" id="1775911"/>
    <lineage>
        <taxon>Bacteria</taxon>
        <taxon>Bacillati</taxon>
        <taxon>Actinomycetota</taxon>
        <taxon>Actinomycetes</taxon>
        <taxon>Mycobacteriales</taxon>
        <taxon>Corynebacteriaceae</taxon>
        <taxon>Corynebacterium</taxon>
    </lineage>
</organism>
<feature type="transmembrane region" description="Helical" evidence="1">
    <location>
        <begin position="12"/>
        <end position="30"/>
    </location>
</feature>
<dbReference type="GO" id="GO:0004175">
    <property type="term" value="F:endopeptidase activity"/>
    <property type="evidence" value="ECO:0007669"/>
    <property type="project" value="UniProtKB-ARBA"/>
</dbReference>
<feature type="transmembrane region" description="Helical" evidence="1">
    <location>
        <begin position="222"/>
        <end position="246"/>
    </location>
</feature>
<feature type="transmembrane region" description="Helical" evidence="1">
    <location>
        <begin position="148"/>
        <end position="166"/>
    </location>
</feature>
<feature type="transmembrane region" description="Helical" evidence="1">
    <location>
        <begin position="73"/>
        <end position="98"/>
    </location>
</feature>
<dbReference type="GO" id="GO:0008237">
    <property type="term" value="F:metallopeptidase activity"/>
    <property type="evidence" value="ECO:0007669"/>
    <property type="project" value="UniProtKB-KW"/>
</dbReference>
<feature type="transmembrane region" description="Helical" evidence="1">
    <location>
        <begin position="178"/>
        <end position="202"/>
    </location>
</feature>
<keyword evidence="3" id="KW-0645">Protease</keyword>
<sequence>MPTTRRPLLTRLCFGLLCQTILFALFRSYLLPDGFDEDAGLAVITLVTAVPVLLAVGWPFLREELRWRGRDLSVLRAVGLVFAAIAVSIVGGILAGLVGKLCGALGWSTSTGVGVATSHVTLWGVLYACLVGPVIEELVWRGAALGVLARYGRGLAIVLSAIGFGLTHHDLEQGISAFCTGLLLGYIAWTWGLRYAIGAHILSNSWDTLASSLTSTNAGSEAHLGNLVVALVTVAAIIIGIILLIAEMKVRRAPDARAARPVTEPGEEEREAAGAHPWWRDAVLWAYVLAELVLTAKAMAGI</sequence>
<keyword evidence="3" id="KW-0378">Hydrolase</keyword>
<evidence type="ECO:0000313" key="4">
    <source>
        <dbReference type="Proteomes" id="UP001139336"/>
    </source>
</evidence>
<keyword evidence="1" id="KW-0812">Transmembrane</keyword>
<keyword evidence="1" id="KW-0472">Membrane</keyword>